<dbReference type="EMBL" id="NWTM01000001">
    <property type="protein sequence ID" value="RYC46161.1"/>
    <property type="molecule type" value="Genomic_DNA"/>
</dbReference>
<protein>
    <recommendedName>
        <fullName evidence="3">Prophage protein</fullName>
    </recommendedName>
</protein>
<evidence type="ECO:0000313" key="1">
    <source>
        <dbReference type="EMBL" id="RYC46161.1"/>
    </source>
</evidence>
<accession>A0A9X8JMG8</accession>
<name>A0A9X8JMG8_9GAMM</name>
<reference evidence="1 2" key="1">
    <citation type="journal article" date="2018" name="Syst. Appl. Microbiol.">
        <title>Pectobacterium zantedeschiae sp. nov. a new species of a soft rot pathogen isolated from Calla lily (Zantedeschia spp.).</title>
        <authorList>
            <person name="Waleron M."/>
            <person name="Misztak A."/>
            <person name="Waleron M."/>
            <person name="Franczuk M."/>
            <person name="Jonca J."/>
            <person name="Wielgomas B."/>
            <person name="Mikicinski A."/>
            <person name="Popovic T."/>
            <person name="Waleron K."/>
        </authorList>
    </citation>
    <scope>NUCLEOTIDE SEQUENCE [LARGE SCALE GENOMIC DNA]</scope>
    <source>
        <strain evidence="1 2">9M</strain>
    </source>
</reference>
<gene>
    <name evidence="1" type="ORF">CLR69_01260</name>
</gene>
<comment type="caution">
    <text evidence="1">The sequence shown here is derived from an EMBL/GenBank/DDBJ whole genome shotgun (WGS) entry which is preliminary data.</text>
</comment>
<dbReference type="Proteomes" id="UP001138460">
    <property type="component" value="Unassembled WGS sequence"/>
</dbReference>
<dbReference type="RefSeq" id="WP_129712053.1">
    <property type="nucleotide sequence ID" value="NZ_JBEHFA010000006.1"/>
</dbReference>
<evidence type="ECO:0000313" key="2">
    <source>
        <dbReference type="Proteomes" id="UP001138460"/>
    </source>
</evidence>
<proteinExistence type="predicted"/>
<keyword evidence="2" id="KW-1185">Reference proteome</keyword>
<organism evidence="1 2">
    <name type="scientific">Pectobacterium zantedeschiae</name>
    <dbReference type="NCBI Taxonomy" id="2034769"/>
    <lineage>
        <taxon>Bacteria</taxon>
        <taxon>Pseudomonadati</taxon>
        <taxon>Pseudomonadota</taxon>
        <taxon>Gammaproteobacteria</taxon>
        <taxon>Enterobacterales</taxon>
        <taxon>Pectobacteriaceae</taxon>
        <taxon>Pectobacterium</taxon>
    </lineage>
</organism>
<dbReference type="OrthoDB" id="6624462at2"/>
<sequence>MITKNFRLNALANQYAAALYAAIRRQNNGDFFTIEAAGQAVQVDIVGNVQGMRQLVDSYLLEALEQEYRQWEDVAITILAACIEGSALTIHGRQIWKSMVGDMELSIAQGGRINA</sequence>
<evidence type="ECO:0008006" key="3">
    <source>
        <dbReference type="Google" id="ProtNLM"/>
    </source>
</evidence>
<dbReference type="AlphaFoldDB" id="A0A9X8JMG8"/>